<dbReference type="InterPro" id="IPR011006">
    <property type="entry name" value="CheY-like_superfamily"/>
</dbReference>
<dbReference type="InterPro" id="IPR000014">
    <property type="entry name" value="PAS"/>
</dbReference>
<keyword evidence="3 6" id="KW-0597">Phosphoprotein</keyword>
<dbReference type="Pfam" id="PF00989">
    <property type="entry name" value="PAS"/>
    <property type="match status" value="2"/>
</dbReference>
<keyword evidence="8" id="KW-1133">Transmembrane helix</keyword>
<dbReference type="Pfam" id="PF17158">
    <property type="entry name" value="MASE4"/>
    <property type="match status" value="1"/>
</dbReference>
<dbReference type="InterPro" id="IPR013656">
    <property type="entry name" value="PAS_4"/>
</dbReference>
<evidence type="ECO:0000256" key="5">
    <source>
        <dbReference type="ARBA" id="ARBA00022777"/>
    </source>
</evidence>
<feature type="coiled-coil region" evidence="7">
    <location>
        <begin position="787"/>
        <end position="818"/>
    </location>
</feature>
<name>A0A1H6HGK3_MAGFU</name>
<evidence type="ECO:0000313" key="14">
    <source>
        <dbReference type="Proteomes" id="UP000182983"/>
    </source>
</evidence>
<feature type="transmembrane region" description="Helical" evidence="8">
    <location>
        <begin position="223"/>
        <end position="244"/>
    </location>
</feature>
<protein>
    <recommendedName>
        <fullName evidence="2">histidine kinase</fullName>
        <ecNumber evidence="2">2.7.13.3</ecNumber>
    </recommendedName>
</protein>
<dbReference type="InterPro" id="IPR033424">
    <property type="entry name" value="MASE4"/>
</dbReference>
<dbReference type="EMBL" id="FNWO01000006">
    <property type="protein sequence ID" value="SEH34957.1"/>
    <property type="molecule type" value="Genomic_DNA"/>
</dbReference>
<dbReference type="Pfam" id="PF08447">
    <property type="entry name" value="PAS_3"/>
    <property type="match status" value="1"/>
</dbReference>
<dbReference type="CDD" id="cd16922">
    <property type="entry name" value="HATPase_EvgS-ArcB-TorS-like"/>
    <property type="match status" value="1"/>
</dbReference>
<feature type="transmembrane region" description="Helical" evidence="8">
    <location>
        <begin position="25"/>
        <end position="45"/>
    </location>
</feature>
<dbReference type="SMART" id="SM00086">
    <property type="entry name" value="PAC"/>
    <property type="match status" value="5"/>
</dbReference>
<dbReference type="SMART" id="SM00387">
    <property type="entry name" value="HATPase_c"/>
    <property type="match status" value="1"/>
</dbReference>
<dbReference type="Gene3D" id="3.30.565.10">
    <property type="entry name" value="Histidine kinase-like ATPase, C-terminal domain"/>
    <property type="match status" value="1"/>
</dbReference>
<dbReference type="Gene3D" id="3.30.450.20">
    <property type="entry name" value="PAS domain"/>
    <property type="match status" value="5"/>
</dbReference>
<dbReference type="Pfam" id="PF00512">
    <property type="entry name" value="HisKA"/>
    <property type="match status" value="1"/>
</dbReference>
<feature type="transmembrane region" description="Helical" evidence="8">
    <location>
        <begin position="82"/>
        <end position="104"/>
    </location>
</feature>
<proteinExistence type="predicted"/>
<keyword evidence="7" id="KW-0175">Coiled coil</keyword>
<dbReference type="InterPro" id="IPR035965">
    <property type="entry name" value="PAS-like_dom_sf"/>
</dbReference>
<sequence>MPDFAVFPPLPLVSTVAPTAGQRRFAHVVAVLAFGVFLLAAPFAQVQLAEMWAFLPIYESAFITLSLIIVFLLLFQYRMLRSWGLLVLAGGFLFSAAMASVHAISFPGLFTPTGLLGAGPQTTAWVYFLWHGGFALFVVGYALSRDRPCRWPLGMALASMVAVILALVGVLTLLTTAGHELLPGIMTGHRDAPAKLVVAVLSWAISLLALGLLWYLRPHTHLDLWLMVLLCVWIFDSALSAVLNHARFDLGWYLGRLFGLLGEGFALFVLLLENNTLYLRLARLRTQENLRSAERLEEGEKRFEATFEQAAMGIALVSPDGRWLRVNRKLCEIVGYDADELMRRSFQDITHPDDLDADVDGVRRMLSGEIQSYSLEKRYIHKQGHTIWINLTVALVSKPEGGPDYFVSVVEDISRRKAAEEQRHRMAEALRQAAQAVVMTDTEDRIVFANPAFLKLTGYDLADVIGLSVRQFDRDDEQSLSRHRAIVGTVFAEGQWSGEGLCVARGGIEIPVFVTVAGIHDLDGRLTGFVASYLDISEQKRVSGELESERGLLFTLINTIPDLVWLKDVNGIYLSCNRAFQRFTGRPEAEIVGHGDHDLVAADRADFFRAHDRMAIEAGEPTVNEEWIAMADSGRSILLETIKTPMFGSDGMVIGVLGIGRDITQRYRTEIALRKSEEHFRTYVEESPLGIFVADCDGRFIDVNPAAEAMLGWSRAEICARHVSAVVSPEDRERLTDDFVILSGEAGRISGEYRLVAASAAVVWVSLSAVRIASNRFVAFCLDITARRAIEDELERYRKGLEALVAERTADLESAEARLRLILESTADGIYGVDVEGRITFVNPGVGTILGWRPEQLIGRTSLEMLHHSYPDGRPFPREACPLFETLRAGIVHRFDDEYFWAANGQPLPVSFSTHPMVRDGRIVGAVVSFNDISVRKAADAARERALAEAERLASLRREFLANMSHEIRTPLSAILGLAQIGARDCGEAGGREKFTRIIDAGHGLQEVIDDILDFSKIESGKMVIETIPMEIGEIVDRALDMLALRAWDKGLRVEVREDPDLPLRCLGDPNRLRQVLINLLSNAIKFTHAGGMVTVGVSRQSNRLVLRVSDTGIGIAPEVAERLFQPFEQADGSTTRRFGGTGLGLSISRNLAAMMGGEIAVASTLGRGSTFTVSLPLVGAEPAPPWPVGEIALIGLDIAEVALARRALPRCRPVAVDLSWSDQTADLVLLDRAVLADPAVARAVVTRIDQGERVAVLVQPGDSEGVAAIPPGASVIERPFRPRHLRRLLAEPSQRYRAAAEPRSRLSGLRVLGAEDNEVNRLVLDDMLHTEGAELTCFENGRLALDHLRQVGAGAFDLVLTDVQMPDLDGYGLAREISRFAPGLPVIGLTAHAMDEERVRCLAAGMVDRVVKPITPDVLVAAIIAQCPR</sequence>
<feature type="modified residue" description="4-aspartylphosphate" evidence="6">
    <location>
        <position position="1363"/>
    </location>
</feature>
<keyword evidence="4" id="KW-0808">Transferase</keyword>
<keyword evidence="5" id="KW-0418">Kinase</keyword>
<dbReference type="PRINTS" id="PR00344">
    <property type="entry name" value="BCTRLSENSOR"/>
</dbReference>
<dbReference type="PROSITE" id="PS50110">
    <property type="entry name" value="RESPONSE_REGULATORY"/>
    <property type="match status" value="1"/>
</dbReference>
<gene>
    <name evidence="13" type="ORF">SAMN04244559_01680</name>
</gene>
<dbReference type="PANTHER" id="PTHR43047">
    <property type="entry name" value="TWO-COMPONENT HISTIDINE PROTEIN KINASE"/>
    <property type="match status" value="1"/>
</dbReference>
<dbReference type="Pfam" id="PF02518">
    <property type="entry name" value="HATPase_c"/>
    <property type="match status" value="1"/>
</dbReference>
<dbReference type="PROSITE" id="PS50109">
    <property type="entry name" value="HIS_KIN"/>
    <property type="match status" value="1"/>
</dbReference>
<dbReference type="InterPro" id="IPR005467">
    <property type="entry name" value="His_kinase_dom"/>
</dbReference>
<evidence type="ECO:0000259" key="11">
    <source>
        <dbReference type="PROSITE" id="PS50112"/>
    </source>
</evidence>
<dbReference type="InterPro" id="IPR013655">
    <property type="entry name" value="PAS_fold_3"/>
</dbReference>
<feature type="transmembrane region" description="Helical" evidence="8">
    <location>
        <begin position="155"/>
        <end position="176"/>
    </location>
</feature>
<dbReference type="Pfam" id="PF00072">
    <property type="entry name" value="Response_reg"/>
    <property type="match status" value="1"/>
</dbReference>
<dbReference type="PANTHER" id="PTHR43047:SF64">
    <property type="entry name" value="HISTIDINE KINASE CONTAINING CHEY-HOMOLOGOUS RECEIVER DOMAIN AND PAS DOMAIN-RELATED"/>
    <property type="match status" value="1"/>
</dbReference>
<evidence type="ECO:0000259" key="10">
    <source>
        <dbReference type="PROSITE" id="PS50110"/>
    </source>
</evidence>
<evidence type="ECO:0000256" key="7">
    <source>
        <dbReference type="SAM" id="Coils"/>
    </source>
</evidence>
<dbReference type="InterPro" id="IPR001610">
    <property type="entry name" value="PAC"/>
</dbReference>
<comment type="catalytic activity">
    <reaction evidence="1">
        <text>ATP + protein L-histidine = ADP + protein N-phospho-L-histidine.</text>
        <dbReference type="EC" id="2.7.13.3"/>
    </reaction>
</comment>
<feature type="domain" description="PAS" evidence="11">
    <location>
        <begin position="299"/>
        <end position="369"/>
    </location>
</feature>
<dbReference type="InterPro" id="IPR036097">
    <property type="entry name" value="HisK_dim/P_sf"/>
</dbReference>
<dbReference type="Proteomes" id="UP000182983">
    <property type="component" value="Unassembled WGS sequence"/>
</dbReference>
<dbReference type="FunFam" id="3.30.565.10:FF:000078">
    <property type="entry name" value="Two-component sensor histidine kinase"/>
    <property type="match status" value="1"/>
</dbReference>
<feature type="domain" description="PAC" evidence="12">
    <location>
        <begin position="373"/>
        <end position="425"/>
    </location>
</feature>
<dbReference type="SUPFAM" id="SSF47384">
    <property type="entry name" value="Homodimeric domain of signal transducing histidine kinase"/>
    <property type="match status" value="1"/>
</dbReference>
<dbReference type="PROSITE" id="PS50112">
    <property type="entry name" value="PAS"/>
    <property type="match status" value="5"/>
</dbReference>
<feature type="domain" description="PAC" evidence="12">
    <location>
        <begin position="623"/>
        <end position="675"/>
    </location>
</feature>
<dbReference type="SMART" id="SM00388">
    <property type="entry name" value="HisKA"/>
    <property type="match status" value="1"/>
</dbReference>
<evidence type="ECO:0000256" key="3">
    <source>
        <dbReference type="ARBA" id="ARBA00022553"/>
    </source>
</evidence>
<dbReference type="InterPro" id="IPR003594">
    <property type="entry name" value="HATPase_dom"/>
</dbReference>
<feature type="domain" description="PAS" evidence="11">
    <location>
        <begin position="422"/>
        <end position="466"/>
    </location>
</feature>
<dbReference type="InterPro" id="IPR001789">
    <property type="entry name" value="Sig_transdc_resp-reg_receiver"/>
</dbReference>
<dbReference type="CDD" id="cd00082">
    <property type="entry name" value="HisKA"/>
    <property type="match status" value="1"/>
</dbReference>
<keyword evidence="14" id="KW-1185">Reference proteome</keyword>
<evidence type="ECO:0000259" key="9">
    <source>
        <dbReference type="PROSITE" id="PS50109"/>
    </source>
</evidence>
<dbReference type="GO" id="GO:0006355">
    <property type="term" value="P:regulation of DNA-templated transcription"/>
    <property type="evidence" value="ECO:0007669"/>
    <property type="project" value="InterPro"/>
</dbReference>
<dbReference type="SUPFAM" id="SSF55785">
    <property type="entry name" value="PYP-like sensor domain (PAS domain)"/>
    <property type="match status" value="5"/>
</dbReference>
<dbReference type="Pfam" id="PF08448">
    <property type="entry name" value="PAS_4"/>
    <property type="match status" value="1"/>
</dbReference>
<dbReference type="CDD" id="cd00130">
    <property type="entry name" value="PAS"/>
    <property type="match status" value="5"/>
</dbReference>
<dbReference type="RefSeq" id="WP_074767522.1">
    <property type="nucleotide sequence ID" value="NZ_FNWO01000006.1"/>
</dbReference>
<feature type="domain" description="PAC" evidence="12">
    <location>
        <begin position="496"/>
        <end position="548"/>
    </location>
</feature>
<dbReference type="SUPFAM" id="SSF52172">
    <property type="entry name" value="CheY-like"/>
    <property type="match status" value="1"/>
</dbReference>
<feature type="domain" description="PAS" evidence="11">
    <location>
        <begin position="549"/>
        <end position="619"/>
    </location>
</feature>
<dbReference type="Gene3D" id="3.40.50.2300">
    <property type="match status" value="1"/>
</dbReference>
<reference evidence="14" key="1">
    <citation type="submission" date="2016-10" db="EMBL/GenBank/DDBJ databases">
        <authorList>
            <person name="Varghese N."/>
            <person name="Submissions S."/>
        </authorList>
    </citation>
    <scope>NUCLEOTIDE SEQUENCE [LARGE SCALE GENOMIC DNA]</scope>
    <source>
        <strain evidence="14">DSM 13234</strain>
    </source>
</reference>
<dbReference type="CDD" id="cd17546">
    <property type="entry name" value="REC_hyHK_CKI1_RcsC-like"/>
    <property type="match status" value="1"/>
</dbReference>
<dbReference type="InterPro" id="IPR036890">
    <property type="entry name" value="HATPase_C_sf"/>
</dbReference>
<dbReference type="SUPFAM" id="SSF55874">
    <property type="entry name" value="ATPase domain of HSP90 chaperone/DNA topoisomerase II/histidine kinase"/>
    <property type="match status" value="1"/>
</dbReference>
<evidence type="ECO:0000256" key="8">
    <source>
        <dbReference type="SAM" id="Phobius"/>
    </source>
</evidence>
<evidence type="ECO:0000313" key="13">
    <source>
        <dbReference type="EMBL" id="SEH34957.1"/>
    </source>
</evidence>
<dbReference type="InterPro" id="IPR004358">
    <property type="entry name" value="Sig_transdc_His_kin-like_C"/>
</dbReference>
<feature type="transmembrane region" description="Helical" evidence="8">
    <location>
        <begin position="51"/>
        <end position="75"/>
    </location>
</feature>
<organism evidence="13 14">
    <name type="scientific">Magnetospirillum fulvum</name>
    <name type="common">Rhodospirillum fulvum</name>
    <dbReference type="NCBI Taxonomy" id="1082"/>
    <lineage>
        <taxon>Bacteria</taxon>
        <taxon>Pseudomonadati</taxon>
        <taxon>Pseudomonadota</taxon>
        <taxon>Alphaproteobacteria</taxon>
        <taxon>Rhodospirillales</taxon>
        <taxon>Rhodospirillaceae</taxon>
        <taxon>Magnetospirillum</taxon>
    </lineage>
</organism>
<feature type="domain" description="PAS" evidence="11">
    <location>
        <begin position="815"/>
        <end position="890"/>
    </location>
</feature>
<evidence type="ECO:0000259" key="12">
    <source>
        <dbReference type="PROSITE" id="PS50113"/>
    </source>
</evidence>
<evidence type="ECO:0000256" key="1">
    <source>
        <dbReference type="ARBA" id="ARBA00000085"/>
    </source>
</evidence>
<dbReference type="GO" id="GO:0000155">
    <property type="term" value="F:phosphorelay sensor kinase activity"/>
    <property type="evidence" value="ECO:0007669"/>
    <property type="project" value="InterPro"/>
</dbReference>
<dbReference type="Pfam" id="PF13426">
    <property type="entry name" value="PAS_9"/>
    <property type="match status" value="1"/>
</dbReference>
<evidence type="ECO:0000256" key="4">
    <source>
        <dbReference type="ARBA" id="ARBA00022679"/>
    </source>
</evidence>
<accession>A0A1H6HGK3</accession>
<keyword evidence="8" id="KW-0812">Transmembrane</keyword>
<dbReference type="SMART" id="SM00448">
    <property type="entry name" value="REC"/>
    <property type="match status" value="1"/>
</dbReference>
<dbReference type="Gene3D" id="1.10.287.130">
    <property type="match status" value="1"/>
</dbReference>
<dbReference type="InterPro" id="IPR000700">
    <property type="entry name" value="PAS-assoc_C"/>
</dbReference>
<feature type="domain" description="Response regulatory" evidence="10">
    <location>
        <begin position="1311"/>
        <end position="1428"/>
    </location>
</feature>
<evidence type="ECO:0000256" key="6">
    <source>
        <dbReference type="PROSITE-ProRule" id="PRU00169"/>
    </source>
</evidence>
<dbReference type="EC" id="2.7.13.3" evidence="2"/>
<dbReference type="PROSITE" id="PS50113">
    <property type="entry name" value="PAC"/>
    <property type="match status" value="3"/>
</dbReference>
<dbReference type="NCBIfam" id="TIGR00229">
    <property type="entry name" value="sensory_box"/>
    <property type="match status" value="5"/>
</dbReference>
<keyword evidence="8" id="KW-0472">Membrane</keyword>
<feature type="transmembrane region" description="Helical" evidence="8">
    <location>
        <begin position="196"/>
        <end position="216"/>
    </location>
</feature>
<dbReference type="OrthoDB" id="9801651at2"/>
<dbReference type="InterPro" id="IPR013767">
    <property type="entry name" value="PAS_fold"/>
</dbReference>
<dbReference type="InterPro" id="IPR003661">
    <property type="entry name" value="HisK_dim/P_dom"/>
</dbReference>
<evidence type="ECO:0000256" key="2">
    <source>
        <dbReference type="ARBA" id="ARBA00012438"/>
    </source>
</evidence>
<feature type="transmembrane region" description="Helical" evidence="8">
    <location>
        <begin position="124"/>
        <end position="143"/>
    </location>
</feature>
<feature type="domain" description="PAS" evidence="11">
    <location>
        <begin position="676"/>
        <end position="737"/>
    </location>
</feature>
<feature type="domain" description="Histidine kinase" evidence="9">
    <location>
        <begin position="963"/>
        <end position="1180"/>
    </location>
</feature>
<dbReference type="SMART" id="SM00091">
    <property type="entry name" value="PAS"/>
    <property type="match status" value="5"/>
</dbReference>